<keyword evidence="2" id="KW-1185">Reference proteome</keyword>
<sequence>MTVLIVEKDTKIKSLDYVDKVKSWLNEKPEISYWLDKKHEIND</sequence>
<evidence type="ECO:0000313" key="2">
    <source>
        <dbReference type="Proteomes" id="UP000789901"/>
    </source>
</evidence>
<comment type="caution">
    <text evidence="1">The sequence shown here is derived from an EMBL/GenBank/DDBJ whole genome shotgun (WGS) entry which is preliminary data.</text>
</comment>
<protein>
    <submittedName>
        <fullName evidence="1">7749_t:CDS:1</fullName>
    </submittedName>
</protein>
<evidence type="ECO:0000313" key="1">
    <source>
        <dbReference type="EMBL" id="CAG8640125.1"/>
    </source>
</evidence>
<dbReference type="EMBL" id="CAJVQB010004583">
    <property type="protein sequence ID" value="CAG8640125.1"/>
    <property type="molecule type" value="Genomic_DNA"/>
</dbReference>
<name>A0ABN7UNI1_GIGMA</name>
<proteinExistence type="predicted"/>
<dbReference type="Proteomes" id="UP000789901">
    <property type="component" value="Unassembled WGS sequence"/>
</dbReference>
<reference evidence="1 2" key="1">
    <citation type="submission" date="2021-06" db="EMBL/GenBank/DDBJ databases">
        <authorList>
            <person name="Kallberg Y."/>
            <person name="Tangrot J."/>
            <person name="Rosling A."/>
        </authorList>
    </citation>
    <scope>NUCLEOTIDE SEQUENCE [LARGE SCALE GENOMIC DNA]</scope>
    <source>
        <strain evidence="1 2">120-4 pot B 10/14</strain>
    </source>
</reference>
<accession>A0ABN7UNI1</accession>
<gene>
    <name evidence="1" type="ORF">GMARGA_LOCUS8798</name>
</gene>
<organism evidence="1 2">
    <name type="scientific">Gigaspora margarita</name>
    <dbReference type="NCBI Taxonomy" id="4874"/>
    <lineage>
        <taxon>Eukaryota</taxon>
        <taxon>Fungi</taxon>
        <taxon>Fungi incertae sedis</taxon>
        <taxon>Mucoromycota</taxon>
        <taxon>Glomeromycotina</taxon>
        <taxon>Glomeromycetes</taxon>
        <taxon>Diversisporales</taxon>
        <taxon>Gigasporaceae</taxon>
        <taxon>Gigaspora</taxon>
    </lineage>
</organism>